<comment type="similarity">
    <text evidence="1">Belongs to the LysR transcriptional regulatory family.</text>
</comment>
<evidence type="ECO:0000256" key="1">
    <source>
        <dbReference type="ARBA" id="ARBA00009437"/>
    </source>
</evidence>
<dbReference type="Proteomes" id="UP000030856">
    <property type="component" value="Unassembled WGS sequence"/>
</dbReference>
<accession>A0A0B0H1U1</accession>
<name>A0A0B0H1U1_SOVGS</name>
<dbReference type="GeneID" id="86990494"/>
<evidence type="ECO:0000313" key="8">
    <source>
        <dbReference type="Proteomes" id="UP000030856"/>
    </source>
</evidence>
<dbReference type="Proteomes" id="UP000190962">
    <property type="component" value="Unassembled WGS sequence"/>
</dbReference>
<sequence>MDIHTLSVFIEVARSGSFSRAAENLYLTQPAVSKRIAALENELSAPLFNRIGRHISLTEAGEILLPKALQMIADADEMQRAVNSLSDHVGGKLLMATSHHIGLHRLPGILRNFSQSYPDVELDIRFMDSEVACQLVEQGELEMAIVTLPTDKPEKLQLEHLWTDQLKVVAATDHPLPSERHVPLDELTAYPAVLPGPTTYTRQILEKAFSRLGLQLTVNMSTNYLETLKMLAETGLGWSVIPHTMLSSELKIIDCEMKLTRHLGAVTHRMRTLSNAAKAMLAMANQSRD</sequence>
<keyword evidence="4" id="KW-0804">Transcription</keyword>
<evidence type="ECO:0000313" key="6">
    <source>
        <dbReference type="EMBL" id="KHF24188.1"/>
    </source>
</evidence>
<evidence type="ECO:0000256" key="3">
    <source>
        <dbReference type="ARBA" id="ARBA00023125"/>
    </source>
</evidence>
<dbReference type="Pfam" id="PF03466">
    <property type="entry name" value="LysR_substrate"/>
    <property type="match status" value="1"/>
</dbReference>
<dbReference type="PRINTS" id="PR00039">
    <property type="entry name" value="HTHLYSR"/>
</dbReference>
<evidence type="ECO:0000259" key="5">
    <source>
        <dbReference type="PROSITE" id="PS50931"/>
    </source>
</evidence>
<proteinExistence type="inferred from homology"/>
<keyword evidence="2" id="KW-0805">Transcription regulation</keyword>
<dbReference type="EMBL" id="JRAA01000003">
    <property type="protein sequence ID" value="KHF24188.1"/>
    <property type="molecule type" value="Genomic_DNA"/>
</dbReference>
<gene>
    <name evidence="7" type="ORF">BOV88_00210</name>
    <name evidence="6" type="ORF">JV46_24160</name>
</gene>
<dbReference type="CDD" id="cd05466">
    <property type="entry name" value="PBP2_LTTR_substrate"/>
    <property type="match status" value="1"/>
</dbReference>
<keyword evidence="3" id="KW-0238">DNA-binding</keyword>
<comment type="caution">
    <text evidence="6">The sequence shown here is derived from an EMBL/GenBank/DDBJ whole genome shotgun (WGS) entry which is preliminary data.</text>
</comment>
<dbReference type="OrthoDB" id="9803735at2"/>
<dbReference type="FunFam" id="1.10.10.10:FF:000001">
    <property type="entry name" value="LysR family transcriptional regulator"/>
    <property type="match status" value="1"/>
</dbReference>
<reference evidence="7 9" key="2">
    <citation type="submission" date="2016-11" db="EMBL/GenBank/DDBJ databases">
        <title>Mixed transmission modes and dynamic genome evolution in an obligate animal-bacterial symbiosis.</title>
        <authorList>
            <person name="Russell S.L."/>
            <person name="Corbett-Detig R.B."/>
            <person name="Cavanaugh C.M."/>
        </authorList>
    </citation>
    <scope>NUCLEOTIDE SEQUENCE [LARGE SCALE GENOMIC DNA]</scope>
    <source>
        <strain evidence="7">MA-KB16</strain>
    </source>
</reference>
<dbReference type="GO" id="GO:0003677">
    <property type="term" value="F:DNA binding"/>
    <property type="evidence" value="ECO:0007669"/>
    <property type="project" value="UniProtKB-KW"/>
</dbReference>
<dbReference type="eggNOG" id="COG0583">
    <property type="taxonomic scope" value="Bacteria"/>
</dbReference>
<dbReference type="SUPFAM" id="SSF53850">
    <property type="entry name" value="Periplasmic binding protein-like II"/>
    <property type="match status" value="1"/>
</dbReference>
<dbReference type="EMBL" id="MPNX01000001">
    <property type="protein sequence ID" value="OOY36072.1"/>
    <property type="molecule type" value="Genomic_DNA"/>
</dbReference>
<dbReference type="RefSeq" id="WP_043118245.1">
    <property type="nucleotide sequence ID" value="NZ_JRAA01000003.1"/>
</dbReference>
<dbReference type="PROSITE" id="PS50931">
    <property type="entry name" value="HTH_LYSR"/>
    <property type="match status" value="1"/>
</dbReference>
<dbReference type="PANTHER" id="PTHR30419:SF8">
    <property type="entry name" value="NITROGEN ASSIMILATION TRANSCRIPTIONAL ACTIVATOR-RELATED"/>
    <property type="match status" value="1"/>
</dbReference>
<keyword evidence="8" id="KW-1185">Reference proteome</keyword>
<dbReference type="InterPro" id="IPR005119">
    <property type="entry name" value="LysR_subst-bd"/>
</dbReference>
<dbReference type="AlphaFoldDB" id="A0A0B0H1U1"/>
<dbReference type="SUPFAM" id="SSF46785">
    <property type="entry name" value="Winged helix' DNA-binding domain"/>
    <property type="match status" value="1"/>
</dbReference>
<dbReference type="Gene3D" id="1.10.10.10">
    <property type="entry name" value="Winged helix-like DNA-binding domain superfamily/Winged helix DNA-binding domain"/>
    <property type="match status" value="1"/>
</dbReference>
<dbReference type="PATRIC" id="fig|2340.3.peg.2267"/>
<evidence type="ECO:0000256" key="4">
    <source>
        <dbReference type="ARBA" id="ARBA00023163"/>
    </source>
</evidence>
<dbReference type="GO" id="GO:0005829">
    <property type="term" value="C:cytosol"/>
    <property type="evidence" value="ECO:0007669"/>
    <property type="project" value="TreeGrafter"/>
</dbReference>
<dbReference type="STRING" id="2340.JV46_24160"/>
<dbReference type="PANTHER" id="PTHR30419">
    <property type="entry name" value="HTH-TYPE TRANSCRIPTIONAL REGULATOR YBHD"/>
    <property type="match status" value="1"/>
</dbReference>
<feature type="domain" description="HTH lysR-type" evidence="5">
    <location>
        <begin position="1"/>
        <end position="58"/>
    </location>
</feature>
<dbReference type="InterPro" id="IPR050950">
    <property type="entry name" value="HTH-type_LysR_regulators"/>
</dbReference>
<dbReference type="InterPro" id="IPR036390">
    <property type="entry name" value="WH_DNA-bd_sf"/>
</dbReference>
<dbReference type="GO" id="GO:0003700">
    <property type="term" value="F:DNA-binding transcription factor activity"/>
    <property type="evidence" value="ECO:0007669"/>
    <property type="project" value="InterPro"/>
</dbReference>
<dbReference type="InterPro" id="IPR036388">
    <property type="entry name" value="WH-like_DNA-bd_sf"/>
</dbReference>
<evidence type="ECO:0000256" key="2">
    <source>
        <dbReference type="ARBA" id="ARBA00023015"/>
    </source>
</evidence>
<dbReference type="Gene3D" id="3.40.190.290">
    <property type="match status" value="1"/>
</dbReference>
<protein>
    <submittedName>
        <fullName evidence="6 7">Transcriptional regulator</fullName>
    </submittedName>
</protein>
<evidence type="ECO:0000313" key="7">
    <source>
        <dbReference type="EMBL" id="OOY36072.1"/>
    </source>
</evidence>
<organism evidence="6 8">
    <name type="scientific">Solemya velum gill symbiont</name>
    <dbReference type="NCBI Taxonomy" id="2340"/>
    <lineage>
        <taxon>Bacteria</taxon>
        <taxon>Pseudomonadati</taxon>
        <taxon>Pseudomonadota</taxon>
        <taxon>Gammaproteobacteria</taxon>
        <taxon>sulfur-oxidizing symbionts</taxon>
    </lineage>
</organism>
<evidence type="ECO:0000313" key="9">
    <source>
        <dbReference type="Proteomes" id="UP000190962"/>
    </source>
</evidence>
<dbReference type="InterPro" id="IPR000847">
    <property type="entry name" value="LysR_HTH_N"/>
</dbReference>
<reference evidence="6 8" key="1">
    <citation type="journal article" date="2014" name="BMC Genomics">
        <title>The genome of the intracellular bacterium of the coastal bivalve, Solemya velum: a blueprint for thriving in and out of symbiosis.</title>
        <authorList>
            <person name="Dmytrenko O."/>
            <person name="Russell S.L."/>
            <person name="Loo W.T."/>
            <person name="Fontanez K.M."/>
            <person name="Liao L."/>
            <person name="Roeselers G."/>
            <person name="Sharma R."/>
            <person name="Stewart F.J."/>
            <person name="Newton I.L."/>
            <person name="Woyke T."/>
            <person name="Wu D."/>
            <person name="Lang J.M."/>
            <person name="Eisen J.A."/>
            <person name="Cavanaugh C.M."/>
        </authorList>
    </citation>
    <scope>NUCLEOTIDE SEQUENCE [LARGE SCALE GENOMIC DNA]</scope>
    <source>
        <strain evidence="6 8">WH</strain>
    </source>
</reference>
<dbReference type="Pfam" id="PF00126">
    <property type="entry name" value="HTH_1"/>
    <property type="match status" value="1"/>
</dbReference>